<proteinExistence type="predicted"/>
<organism evidence="1 2">
    <name type="scientific">Candidatus Iainarchaeum sp</name>
    <dbReference type="NCBI Taxonomy" id="3101447"/>
    <lineage>
        <taxon>Archaea</taxon>
        <taxon>Candidatus Iainarchaeota</taxon>
        <taxon>Candidatus Iainarchaeia</taxon>
        <taxon>Candidatus Iainarchaeales</taxon>
        <taxon>Candidatus Iainarchaeaceae</taxon>
        <taxon>Candidatus Iainarchaeum</taxon>
    </lineage>
</organism>
<reference evidence="1" key="1">
    <citation type="submission" date="2019-03" db="EMBL/GenBank/DDBJ databases">
        <title>Lake Tanganyika Metagenome-Assembled Genomes (MAGs).</title>
        <authorList>
            <person name="Tran P."/>
        </authorList>
    </citation>
    <scope>NUCLEOTIDE SEQUENCE</scope>
    <source>
        <strain evidence="1">M_DeepCast_50m_m2_156</strain>
    </source>
</reference>
<dbReference type="Proteomes" id="UP000774699">
    <property type="component" value="Unassembled WGS sequence"/>
</dbReference>
<evidence type="ECO:0000313" key="1">
    <source>
        <dbReference type="EMBL" id="MBM3282509.1"/>
    </source>
</evidence>
<protein>
    <recommendedName>
        <fullName evidence="3">Prefoldin subunit alpha</fullName>
    </recommendedName>
</protein>
<dbReference type="SUPFAM" id="SSF46579">
    <property type="entry name" value="Prefoldin"/>
    <property type="match status" value="1"/>
</dbReference>
<comment type="caution">
    <text evidence="1">The sequence shown here is derived from an EMBL/GenBank/DDBJ whole genome shotgun (WGS) entry which is preliminary data.</text>
</comment>
<dbReference type="EMBL" id="VGJJ01000038">
    <property type="protein sequence ID" value="MBM3282509.1"/>
    <property type="molecule type" value="Genomic_DNA"/>
</dbReference>
<accession>A0A8T4C7R5</accession>
<gene>
    <name evidence="1" type="ORF">FJY86_04190</name>
</gene>
<dbReference type="AlphaFoldDB" id="A0A8T4C7R5"/>
<evidence type="ECO:0008006" key="3">
    <source>
        <dbReference type="Google" id="ProtNLM"/>
    </source>
</evidence>
<name>A0A8T4C7R5_9ARCH</name>
<dbReference type="Gene3D" id="1.10.287.370">
    <property type="match status" value="1"/>
</dbReference>
<evidence type="ECO:0000313" key="2">
    <source>
        <dbReference type="Proteomes" id="UP000774699"/>
    </source>
</evidence>
<sequence length="144" mass="16219">MAETKKGNQQTITVEQVRYLRAVEKDKLMQLTKRKRTVMRMMSENSVVKQNITELGKGSKESIIPIGAGIYVSGTITANSFKRTLPGNVVLPSSMEDIEKELVEREKIYAKDLEQVDKEIATTRQNLQGMTALLKMSQKQGKKS</sequence>
<dbReference type="InterPro" id="IPR009053">
    <property type="entry name" value="Prefoldin"/>
</dbReference>